<comment type="caution">
    <text evidence="4">The sequence shown here is derived from an EMBL/GenBank/DDBJ whole genome shotgun (WGS) entry which is preliminary data.</text>
</comment>
<dbReference type="Pfam" id="PF03636">
    <property type="entry name" value="Glyco_hydro_65N"/>
    <property type="match status" value="1"/>
</dbReference>
<organism evidence="4 5">
    <name type="scientific">Nonomuraea harbinensis</name>
    <dbReference type="NCBI Taxonomy" id="1286938"/>
    <lineage>
        <taxon>Bacteria</taxon>
        <taxon>Bacillati</taxon>
        <taxon>Actinomycetota</taxon>
        <taxon>Actinomycetes</taxon>
        <taxon>Streptosporangiales</taxon>
        <taxon>Streptosporangiaceae</taxon>
        <taxon>Nonomuraea</taxon>
    </lineage>
</organism>
<dbReference type="InterPro" id="IPR001387">
    <property type="entry name" value="Cro/C1-type_HTH"/>
</dbReference>
<dbReference type="InterPro" id="IPR005195">
    <property type="entry name" value="Glyco_hydro_65_M"/>
</dbReference>
<name>A0ABW1BNZ0_9ACTN</name>
<reference evidence="5" key="1">
    <citation type="journal article" date="2019" name="Int. J. Syst. Evol. Microbiol.">
        <title>The Global Catalogue of Microorganisms (GCM) 10K type strain sequencing project: providing services to taxonomists for standard genome sequencing and annotation.</title>
        <authorList>
            <consortium name="The Broad Institute Genomics Platform"/>
            <consortium name="The Broad Institute Genome Sequencing Center for Infectious Disease"/>
            <person name="Wu L."/>
            <person name="Ma J."/>
        </authorList>
    </citation>
    <scope>NUCLEOTIDE SEQUENCE [LARGE SCALE GENOMIC DNA]</scope>
    <source>
        <strain evidence="5">CGMCC 4.7106</strain>
    </source>
</reference>
<dbReference type="InterPro" id="IPR010982">
    <property type="entry name" value="Lambda_DNA-bd_dom_sf"/>
</dbReference>
<evidence type="ECO:0000256" key="1">
    <source>
        <dbReference type="ARBA" id="ARBA00023295"/>
    </source>
</evidence>
<dbReference type="RefSeq" id="WP_308248992.1">
    <property type="nucleotide sequence ID" value="NZ_JAHKRN010000019.1"/>
</dbReference>
<protein>
    <submittedName>
        <fullName evidence="4">Pyridoxamine 5'-phosphate oxidase family protein</fullName>
    </submittedName>
</protein>
<dbReference type="Gene3D" id="1.10.260.40">
    <property type="entry name" value="lambda repressor-like DNA-binding domains"/>
    <property type="match status" value="1"/>
</dbReference>
<dbReference type="InterPro" id="IPR024747">
    <property type="entry name" value="Pyridox_Oxase-rel"/>
</dbReference>
<keyword evidence="1" id="KW-0326">Glycosidase</keyword>
<keyword evidence="5" id="KW-1185">Reference proteome</keyword>
<dbReference type="EMBL" id="JBHSNW010000003">
    <property type="protein sequence ID" value="MFC5814789.1"/>
    <property type="molecule type" value="Genomic_DNA"/>
</dbReference>
<dbReference type="InterPro" id="IPR011013">
    <property type="entry name" value="Gal_mutarotase_sf_dom"/>
</dbReference>
<evidence type="ECO:0000259" key="3">
    <source>
        <dbReference type="PROSITE" id="PS50943"/>
    </source>
</evidence>
<dbReference type="PANTHER" id="PTHR11051">
    <property type="entry name" value="GLYCOSYL HYDROLASE-RELATED"/>
    <property type="match status" value="1"/>
</dbReference>
<feature type="domain" description="HTH cro/C1-type" evidence="3">
    <location>
        <begin position="766"/>
        <end position="820"/>
    </location>
</feature>
<gene>
    <name evidence="4" type="ORF">ACFPUY_06820</name>
</gene>
<dbReference type="InterPro" id="IPR037018">
    <property type="entry name" value="GH65_N"/>
</dbReference>
<dbReference type="Proteomes" id="UP001596096">
    <property type="component" value="Unassembled WGS sequence"/>
</dbReference>
<dbReference type="Gene3D" id="2.60.420.10">
    <property type="entry name" value="Maltose phosphorylase, domain 3"/>
    <property type="match status" value="1"/>
</dbReference>
<dbReference type="CDD" id="cd00093">
    <property type="entry name" value="HTH_XRE"/>
    <property type="match status" value="1"/>
</dbReference>
<dbReference type="InterPro" id="IPR012349">
    <property type="entry name" value="Split_barrel_FMN-bd"/>
</dbReference>
<dbReference type="SMART" id="SM00530">
    <property type="entry name" value="HTH_XRE"/>
    <property type="match status" value="1"/>
</dbReference>
<keyword evidence="1" id="KW-0378">Hydrolase</keyword>
<proteinExistence type="predicted"/>
<dbReference type="Pfam" id="PF03632">
    <property type="entry name" value="Glyco_hydro_65m"/>
    <property type="match status" value="1"/>
</dbReference>
<dbReference type="InterPro" id="IPR005196">
    <property type="entry name" value="Glyco_hydro_65_N"/>
</dbReference>
<dbReference type="PROSITE" id="PS50943">
    <property type="entry name" value="HTH_CROC1"/>
    <property type="match status" value="1"/>
</dbReference>
<evidence type="ECO:0000313" key="5">
    <source>
        <dbReference type="Proteomes" id="UP001596096"/>
    </source>
</evidence>
<dbReference type="SUPFAM" id="SSF48208">
    <property type="entry name" value="Six-hairpin glycosidases"/>
    <property type="match status" value="1"/>
</dbReference>
<dbReference type="Gene3D" id="1.50.10.10">
    <property type="match status" value="1"/>
</dbReference>
<dbReference type="Pfam" id="PF12900">
    <property type="entry name" value="Pyridox_ox_2"/>
    <property type="match status" value="1"/>
</dbReference>
<dbReference type="Gene3D" id="2.70.98.40">
    <property type="entry name" value="Glycoside hydrolase, family 65, N-terminal domain"/>
    <property type="match status" value="1"/>
</dbReference>
<dbReference type="Gene3D" id="2.30.110.10">
    <property type="entry name" value="Electron Transport, Fmn-binding Protein, Chain A"/>
    <property type="match status" value="1"/>
</dbReference>
<sequence length="973" mass="107462">MTPWILAYEGFDPDGERLREALCTLGNGRFATRGATPDGLRRTPGTYAAGVYNRLTSPVAGKTVTNEDLVNLPDWLPLTFATPGCDYFHPEDSDLLEYHHALDMHAGVLTRDLRWRDPQGRITRVRQRRVVSMADSALAALETTFTAENWSGPLRVLSAVDGDVRNDGVARYRDLRGDHLTGHATGVEDDLGWLTVTTRGSGITVALAARVDAPAKQELTAEPARVTSCHVLDLVEGETAAVTKVVALLTSRDPAIHDPRSAAVRRARLAPRFDELLARHTTAWDRLWDRARMDVTEPEIAQAIHLHVFHVLQTMSPHTADLDAGVPARGLHGEAYRGHVFWDELFVLPWLNLRFPDVSRGALRYRWRRLDEARAAARAEGYDGAMFPWQSGSDGREETQTLHLNPESGRWLPDASHLQRHVGLAIAYNVWQYHLVTGSMPDWCAELFIEIARFFASLAVLDPASGRYEIRGVMGPDEYQTGYPDAGSPGLDNNAYTNVMTVWLLLRALEIAPSVPAVGSREPARWADITRRMRVDFHDGVISQFTGYADLPELDWERHRGVRRLDRALEAEGDDVNRYKAAKQADTLMLFYLLSGDELLGILDRLGYPADPGLVRRTVAYYLERTSHGSTLSALVHAWVLASTDRATSWNLLVEALMSDIKDVQGGTTEEGIHLGAMAGTLDLLQRCYLGLEVRDDGLRLDPLLPDRLGTLSLPILVRGTRFEIEARDGMVRVNGETAGRGTGRTFTFDQGGTIMAGTGDLGRRIAHHRERLGLTREQVAERAKVSAGYVEYLEETPASPTSETVHRLAEALGTTADDLLGGGRERPPGRGPAAASPSLEKLDREECLRLISPGGIGRVAFNGSHGPTVLPVNYKLHQGAIIFRTSYGGAMDRDLRTGMEGVEIVVGFEIDQIDEAQREGWSVLVQGPFHHVPEEEVAEVIGADVTPWAGGERLLYIRIIPQQITGRRIHGL</sequence>
<evidence type="ECO:0000256" key="2">
    <source>
        <dbReference type="SAM" id="MobiDB-lite"/>
    </source>
</evidence>
<dbReference type="InterPro" id="IPR005194">
    <property type="entry name" value="Glyco_hydro_65_C"/>
</dbReference>
<dbReference type="SUPFAM" id="SSF74650">
    <property type="entry name" value="Galactose mutarotase-like"/>
    <property type="match status" value="1"/>
</dbReference>
<dbReference type="InterPro" id="IPR012341">
    <property type="entry name" value="6hp_glycosidase-like_sf"/>
</dbReference>
<dbReference type="SUPFAM" id="SSF50475">
    <property type="entry name" value="FMN-binding split barrel"/>
    <property type="match status" value="1"/>
</dbReference>
<feature type="region of interest" description="Disordered" evidence="2">
    <location>
        <begin position="817"/>
        <end position="840"/>
    </location>
</feature>
<accession>A0ABW1BNZ0</accession>
<dbReference type="Pfam" id="PF03633">
    <property type="entry name" value="Glyco_hydro_65C"/>
    <property type="match status" value="1"/>
</dbReference>
<dbReference type="SUPFAM" id="SSF47413">
    <property type="entry name" value="lambda repressor-like DNA-binding domains"/>
    <property type="match status" value="1"/>
</dbReference>
<dbReference type="PANTHER" id="PTHR11051:SF8">
    <property type="entry name" value="PROTEIN-GLUCOSYLGALACTOSYLHYDROXYLYSINE GLUCOSIDASE"/>
    <property type="match status" value="1"/>
</dbReference>
<dbReference type="InterPro" id="IPR008928">
    <property type="entry name" value="6-hairpin_glycosidase_sf"/>
</dbReference>
<evidence type="ECO:0000313" key="4">
    <source>
        <dbReference type="EMBL" id="MFC5814789.1"/>
    </source>
</evidence>
<dbReference type="Pfam" id="PF13560">
    <property type="entry name" value="HTH_31"/>
    <property type="match status" value="1"/>
</dbReference>